<name>A0A9P0GMP5_9CUCU</name>
<evidence type="ECO:0000256" key="1">
    <source>
        <dbReference type="ARBA" id="ARBA00004604"/>
    </source>
</evidence>
<evidence type="ECO:0000256" key="4">
    <source>
        <dbReference type="ARBA" id="ARBA00023242"/>
    </source>
</evidence>
<dbReference type="OrthoDB" id="6493910at2759"/>
<evidence type="ECO:0000256" key="2">
    <source>
        <dbReference type="ARBA" id="ARBA00007318"/>
    </source>
</evidence>
<protein>
    <recommendedName>
        <fullName evidence="3">Active regulator of SIRT1</fullName>
    </recommendedName>
    <alternativeName>
        <fullName evidence="5">40S ribosomal protein S19-binding protein 1</fullName>
    </alternativeName>
</protein>
<dbReference type="EMBL" id="OV651821">
    <property type="protein sequence ID" value="CAH1115446.1"/>
    <property type="molecule type" value="Genomic_DNA"/>
</dbReference>
<reference evidence="6" key="1">
    <citation type="submission" date="2022-01" db="EMBL/GenBank/DDBJ databases">
        <authorList>
            <person name="King R."/>
        </authorList>
    </citation>
    <scope>NUCLEOTIDE SEQUENCE</scope>
</reference>
<evidence type="ECO:0000313" key="6">
    <source>
        <dbReference type="EMBL" id="CAH1115446.1"/>
    </source>
</evidence>
<keyword evidence="7" id="KW-1185">Reference proteome</keyword>
<keyword evidence="4" id="KW-0539">Nucleus</keyword>
<evidence type="ECO:0000256" key="5">
    <source>
        <dbReference type="ARBA" id="ARBA00032748"/>
    </source>
</evidence>
<dbReference type="GO" id="GO:0019899">
    <property type="term" value="F:enzyme binding"/>
    <property type="evidence" value="ECO:0007669"/>
    <property type="project" value="TreeGrafter"/>
</dbReference>
<proteinExistence type="inferred from homology"/>
<comment type="subcellular location">
    <subcellularLocation>
        <location evidence="1">Nucleus</location>
        <location evidence="1">Nucleolus</location>
    </subcellularLocation>
</comment>
<dbReference type="PANTHER" id="PTHR31454:SF2">
    <property type="entry name" value="ACTIVE REGULATOR OF SIRT1"/>
    <property type="match status" value="1"/>
</dbReference>
<dbReference type="InterPro" id="IPR023262">
    <property type="entry name" value="AROS"/>
</dbReference>
<evidence type="ECO:0000313" key="7">
    <source>
        <dbReference type="Proteomes" id="UP001153636"/>
    </source>
</evidence>
<dbReference type="Proteomes" id="UP001153636">
    <property type="component" value="Chromosome 9"/>
</dbReference>
<dbReference type="AlphaFoldDB" id="A0A9P0GMP5"/>
<comment type="similarity">
    <text evidence="2">Belongs to the AROS family.</text>
</comment>
<dbReference type="PANTHER" id="PTHR31454">
    <property type="entry name" value="ACTIVE REGULATOR OF SIRT1"/>
    <property type="match status" value="1"/>
</dbReference>
<organism evidence="6 7">
    <name type="scientific">Psylliodes chrysocephalus</name>
    <dbReference type="NCBI Taxonomy" id="3402493"/>
    <lineage>
        <taxon>Eukaryota</taxon>
        <taxon>Metazoa</taxon>
        <taxon>Ecdysozoa</taxon>
        <taxon>Arthropoda</taxon>
        <taxon>Hexapoda</taxon>
        <taxon>Insecta</taxon>
        <taxon>Pterygota</taxon>
        <taxon>Neoptera</taxon>
        <taxon>Endopterygota</taxon>
        <taxon>Coleoptera</taxon>
        <taxon>Polyphaga</taxon>
        <taxon>Cucujiformia</taxon>
        <taxon>Chrysomeloidea</taxon>
        <taxon>Chrysomelidae</taxon>
        <taxon>Galerucinae</taxon>
        <taxon>Alticini</taxon>
        <taxon>Psylliodes</taxon>
    </lineage>
</organism>
<evidence type="ECO:0000256" key="3">
    <source>
        <dbReference type="ARBA" id="ARBA00016855"/>
    </source>
</evidence>
<dbReference type="GO" id="GO:0005730">
    <property type="term" value="C:nucleolus"/>
    <property type="evidence" value="ECO:0007669"/>
    <property type="project" value="UniProtKB-SubCell"/>
</dbReference>
<dbReference type="PRINTS" id="PR02029">
    <property type="entry name" value="ACTREGSIRT1"/>
</dbReference>
<gene>
    <name evidence="6" type="ORF">PSYICH_LOCUS15180</name>
</gene>
<dbReference type="Pfam" id="PF15684">
    <property type="entry name" value="AROS"/>
    <property type="match status" value="1"/>
</dbReference>
<accession>A0A9P0GMP5</accession>
<sequence>MSAALVRKGLQIVDPQCDNKIAKKKKKSDVFQLAPQNQKLFTKGYKKEGKEIKVNLLSAEKKLSVTEARKIHKSKEQILKENLKKLELIRNAGKVDLDEKLVKKIIDRAVSRRPVKASENRKEQKTAFTEEDFKKFEAEYFDE</sequence>